<accession>A0A6C0KY08</accession>
<reference evidence="1" key="1">
    <citation type="journal article" date="2020" name="Nature">
        <title>Giant virus diversity and host interactions through global metagenomics.</title>
        <authorList>
            <person name="Schulz F."/>
            <person name="Roux S."/>
            <person name="Paez-Espino D."/>
            <person name="Jungbluth S."/>
            <person name="Walsh D.A."/>
            <person name="Denef V.J."/>
            <person name="McMahon K.D."/>
            <person name="Konstantinidis K.T."/>
            <person name="Eloe-Fadrosh E.A."/>
            <person name="Kyrpides N.C."/>
            <person name="Woyke T."/>
        </authorList>
    </citation>
    <scope>NUCLEOTIDE SEQUENCE</scope>
    <source>
        <strain evidence="1">GVMAG-S-3300013094-109</strain>
    </source>
</reference>
<name>A0A6C0KY08_9ZZZZ</name>
<protein>
    <submittedName>
        <fullName evidence="1">Uncharacterized protein</fullName>
    </submittedName>
</protein>
<dbReference type="AlphaFoldDB" id="A0A6C0KY08"/>
<organism evidence="1">
    <name type="scientific">viral metagenome</name>
    <dbReference type="NCBI Taxonomy" id="1070528"/>
    <lineage>
        <taxon>unclassified sequences</taxon>
        <taxon>metagenomes</taxon>
        <taxon>organismal metagenomes</taxon>
    </lineage>
</organism>
<dbReference type="EMBL" id="MN740990">
    <property type="protein sequence ID" value="QHU21560.1"/>
    <property type="molecule type" value="Genomic_DNA"/>
</dbReference>
<sequence length="159" mass="17842">MNFNNKTIFFLSILLTAVIASSFIVNKEGYSNNNLELIPGSYPESAELPILTDSFPFTGNKDVSRNTYAESWWYYPVFRVGSFEQITNNLKYRNNPDDGECRPAEFCGALYKDKQFASNISKPLPPSSPVTPTSVRVGYYTAPQNLFLGTQLGPELPTF</sequence>
<evidence type="ECO:0000313" key="1">
    <source>
        <dbReference type="EMBL" id="QHU21560.1"/>
    </source>
</evidence>
<proteinExistence type="predicted"/>